<protein>
    <submittedName>
        <fullName evidence="1">Uncharacterized protein</fullName>
    </submittedName>
</protein>
<proteinExistence type="predicted"/>
<organism evidence="1 2">
    <name type="scientific">Gregarina niphandrodes</name>
    <name type="common">Septate eugregarine</name>
    <dbReference type="NCBI Taxonomy" id="110365"/>
    <lineage>
        <taxon>Eukaryota</taxon>
        <taxon>Sar</taxon>
        <taxon>Alveolata</taxon>
        <taxon>Apicomplexa</taxon>
        <taxon>Conoidasida</taxon>
        <taxon>Gregarinasina</taxon>
        <taxon>Eugregarinorida</taxon>
        <taxon>Gregarinidae</taxon>
        <taxon>Gregarina</taxon>
    </lineage>
</organism>
<dbReference type="EMBL" id="AFNH02000191">
    <property type="protein sequence ID" value="EZG79514.1"/>
    <property type="molecule type" value="Genomic_DNA"/>
</dbReference>
<evidence type="ECO:0000313" key="2">
    <source>
        <dbReference type="Proteomes" id="UP000019763"/>
    </source>
</evidence>
<dbReference type="GeneID" id="22911148"/>
<reference evidence="1" key="1">
    <citation type="submission" date="2013-12" db="EMBL/GenBank/DDBJ databases">
        <authorList>
            <person name="Omoto C.K."/>
            <person name="Sibley D."/>
            <person name="Venepally P."/>
            <person name="Hadjithomas M."/>
            <person name="Karamycheva S."/>
            <person name="Brunk B."/>
            <person name="Roos D."/>
            <person name="Caler E."/>
            <person name="Lorenzi H."/>
        </authorList>
    </citation>
    <scope>NUCLEOTIDE SEQUENCE</scope>
</reference>
<sequence>MDILVRPRRTDALKWLLNFSYLEGKVESTLRGQAVRFARLVLSKVEEQMSATLQESVAGETINQEDVTAAVKSTSRARRQVAKILFSQFPRQSARAAIQQALEQARRIPTSTTTSAQEWRLVAGRQVSPSWSESCGMVEMVKESLPRELAKDFFAEVKKVGVAFATHALLDAVAVAAANSSLTSDGLSQVPDLGNIECGPNYVKYFLRPPSGWSQICEQRLIAYENDLAAANCGIALNTPLACNTFRRICGHIWAGMGNSRAFSDHIRGFSGMVIPACMFVTGKKRTFSHFLTLATPSSCDDEQSHDEL</sequence>
<gene>
    <name evidence="1" type="ORF">GNI_025700</name>
</gene>
<dbReference type="RefSeq" id="XP_011134420.1">
    <property type="nucleotide sequence ID" value="XM_011136118.1"/>
</dbReference>
<dbReference type="AlphaFoldDB" id="A0A023BBC5"/>
<accession>A0A023BBC5</accession>
<keyword evidence="2" id="KW-1185">Reference proteome</keyword>
<comment type="caution">
    <text evidence="1">The sequence shown here is derived from an EMBL/GenBank/DDBJ whole genome shotgun (WGS) entry which is preliminary data.</text>
</comment>
<dbReference type="Proteomes" id="UP000019763">
    <property type="component" value="Unassembled WGS sequence"/>
</dbReference>
<name>A0A023BBC5_GRENI</name>
<evidence type="ECO:0000313" key="1">
    <source>
        <dbReference type="EMBL" id="EZG79514.1"/>
    </source>
</evidence>
<dbReference type="VEuPathDB" id="CryptoDB:GNI_025700"/>